<sequence>MGNTIIEHSDEDQDSKIGILSGLTRGDTTRNSGCTVGSRNSKRHFKKNLFKHTRDAQTFLVTQTRVMEYLNGIATKINVCIVDAQHPLIPDSGAHCSIVTRD</sequence>
<dbReference type="EMBL" id="AVOT02008799">
    <property type="protein sequence ID" value="MBW0486773.1"/>
    <property type="molecule type" value="Genomic_DNA"/>
</dbReference>
<dbReference type="Proteomes" id="UP000765509">
    <property type="component" value="Unassembled WGS sequence"/>
</dbReference>
<gene>
    <name evidence="1" type="ORF">O181_026488</name>
</gene>
<protein>
    <submittedName>
        <fullName evidence="1">Uncharacterized protein</fullName>
    </submittedName>
</protein>
<evidence type="ECO:0000313" key="1">
    <source>
        <dbReference type="EMBL" id="MBW0486773.1"/>
    </source>
</evidence>
<proteinExistence type="predicted"/>
<accession>A0A9Q3H018</accession>
<dbReference type="AlphaFoldDB" id="A0A9Q3H018"/>
<evidence type="ECO:0000313" key="2">
    <source>
        <dbReference type="Proteomes" id="UP000765509"/>
    </source>
</evidence>
<keyword evidence="2" id="KW-1185">Reference proteome</keyword>
<comment type="caution">
    <text evidence="1">The sequence shown here is derived from an EMBL/GenBank/DDBJ whole genome shotgun (WGS) entry which is preliminary data.</text>
</comment>
<name>A0A9Q3H018_9BASI</name>
<organism evidence="1 2">
    <name type="scientific">Austropuccinia psidii MF-1</name>
    <dbReference type="NCBI Taxonomy" id="1389203"/>
    <lineage>
        <taxon>Eukaryota</taxon>
        <taxon>Fungi</taxon>
        <taxon>Dikarya</taxon>
        <taxon>Basidiomycota</taxon>
        <taxon>Pucciniomycotina</taxon>
        <taxon>Pucciniomycetes</taxon>
        <taxon>Pucciniales</taxon>
        <taxon>Sphaerophragmiaceae</taxon>
        <taxon>Austropuccinia</taxon>
    </lineage>
</organism>
<reference evidence="1" key="1">
    <citation type="submission" date="2021-03" db="EMBL/GenBank/DDBJ databases">
        <title>Draft genome sequence of rust myrtle Austropuccinia psidii MF-1, a brazilian biotype.</title>
        <authorList>
            <person name="Quecine M.C."/>
            <person name="Pachon D.M.R."/>
            <person name="Bonatelli M.L."/>
            <person name="Correr F.H."/>
            <person name="Franceschini L.M."/>
            <person name="Leite T.F."/>
            <person name="Margarido G.R.A."/>
            <person name="Almeida C.A."/>
            <person name="Ferrarezi J.A."/>
            <person name="Labate C.A."/>
        </authorList>
    </citation>
    <scope>NUCLEOTIDE SEQUENCE</scope>
    <source>
        <strain evidence="1">MF-1</strain>
    </source>
</reference>